<comment type="pathway">
    <text evidence="3">Amino-sugar metabolism; N-acetylmuramate degradation.</text>
</comment>
<dbReference type="OrthoDB" id="9813395at2"/>
<dbReference type="EC" id="4.2.1.126" evidence="3"/>
<sequence length="300" mass="31606">MTTEHFSPRFQDLDAWPSLDILSAFYEGQLSAVAAVRSALPAIAAAAEEAVMRLRRGGRLVYVGAGTSGRIGVQDGTELPPTFNWPDDKLVYLIAGGEGAFLKAVENAEDSVEQGIAGIRDAQIGPDDVVIGVAASGRTPFTIAALEEARSRGAQTIGISNNAEAPILAVCSHPILAETGVEVVAGSTRMKAGTAQKVILNLLSTLIMVRLGRVYRGLMVHMRATNAKLRRRSEIMVSQITGCDDATAIEALRQADGDMKVASMVALGINATDARQALSRSDGNLREALSQFGTKAGSKT</sequence>
<dbReference type="Gene3D" id="3.40.50.10490">
    <property type="entry name" value="Glucose-6-phosphate isomerase like protein, domain 1"/>
    <property type="match status" value="1"/>
</dbReference>
<dbReference type="InterPro" id="IPR040190">
    <property type="entry name" value="MURQ/GCKR"/>
</dbReference>
<dbReference type="GO" id="GO:0097173">
    <property type="term" value="P:N-acetylmuramic acid catabolic process"/>
    <property type="evidence" value="ECO:0007669"/>
    <property type="project" value="UniProtKB-UniPathway"/>
</dbReference>
<dbReference type="PANTHER" id="PTHR10088">
    <property type="entry name" value="GLUCOKINASE REGULATORY PROTEIN"/>
    <property type="match status" value="1"/>
</dbReference>
<comment type="function">
    <text evidence="3">Specifically catalyzes the cleavage of the D-lactyl ether substituent of MurNAc 6-phosphate, producing GlcNAc 6-phosphate and D-lactate. Together with AnmK, is also required for the utilization of anhydro-N-acetylmuramic acid (anhMurNAc) either imported from the medium or derived from its own cell wall murein, and thus plays a role in cell wall recycling.</text>
</comment>
<reference evidence="5 6" key="1">
    <citation type="journal article" date="2019" name="Microorganisms">
        <title>Genome Insights into the Novel Species Microvirga brassicacearum, a Rapeseed Endophyte with Biotechnological Potential.</title>
        <authorList>
            <person name="Jimenez-Gomez A."/>
            <person name="Saati-Santamaria Z."/>
            <person name="Igual J.M."/>
            <person name="Rivas R."/>
            <person name="Mateos P.F."/>
            <person name="Garcia-Fraile P."/>
        </authorList>
    </citation>
    <scope>NUCLEOTIDE SEQUENCE [LARGE SCALE GENOMIC DNA]</scope>
    <source>
        <strain evidence="5 6">CDVBN77</strain>
    </source>
</reference>
<dbReference type="AlphaFoldDB" id="A0A5N3PC93"/>
<dbReference type="Proteomes" id="UP000325684">
    <property type="component" value="Unassembled WGS sequence"/>
</dbReference>
<dbReference type="UniPathway" id="UPA00342"/>
<accession>A0A5N3PC93</accession>
<dbReference type="PANTHER" id="PTHR10088:SF4">
    <property type="entry name" value="GLUCOKINASE REGULATORY PROTEIN"/>
    <property type="match status" value="1"/>
</dbReference>
<keyword evidence="2 3" id="KW-0119">Carbohydrate metabolism</keyword>
<organism evidence="5 6">
    <name type="scientific">Microvirga brassicacearum</name>
    <dbReference type="NCBI Taxonomy" id="2580413"/>
    <lineage>
        <taxon>Bacteria</taxon>
        <taxon>Pseudomonadati</taxon>
        <taxon>Pseudomonadota</taxon>
        <taxon>Alphaproteobacteria</taxon>
        <taxon>Hyphomicrobiales</taxon>
        <taxon>Methylobacteriaceae</taxon>
        <taxon>Microvirga</taxon>
    </lineage>
</organism>
<dbReference type="GO" id="GO:0097367">
    <property type="term" value="F:carbohydrate derivative binding"/>
    <property type="evidence" value="ECO:0007669"/>
    <property type="project" value="InterPro"/>
</dbReference>
<dbReference type="GO" id="GO:0046348">
    <property type="term" value="P:amino sugar catabolic process"/>
    <property type="evidence" value="ECO:0007669"/>
    <property type="project" value="InterPro"/>
</dbReference>
<dbReference type="SUPFAM" id="SSF53697">
    <property type="entry name" value="SIS domain"/>
    <property type="match status" value="1"/>
</dbReference>
<gene>
    <name evidence="3" type="primary">murQ</name>
    <name evidence="5" type="ORF">FEZ63_08365</name>
</gene>
<comment type="subunit">
    <text evidence="3">Homodimer.</text>
</comment>
<evidence type="ECO:0000313" key="5">
    <source>
        <dbReference type="EMBL" id="KAB0267321.1"/>
    </source>
</evidence>
<comment type="miscellaneous">
    <text evidence="3">A lyase-type mechanism (elimination/hydration) is suggested for the cleavage of the lactyl ether bond of MurNAc 6-phosphate, with the formation of an alpha,beta-unsaturated aldehyde intermediate with (E)-stereochemistry, followed by the syn addition of water to give product.</text>
</comment>
<evidence type="ECO:0000256" key="3">
    <source>
        <dbReference type="HAMAP-Rule" id="MF_00068"/>
    </source>
</evidence>
<evidence type="ECO:0000256" key="2">
    <source>
        <dbReference type="ARBA" id="ARBA00023277"/>
    </source>
</evidence>
<evidence type="ECO:0000313" key="6">
    <source>
        <dbReference type="Proteomes" id="UP000325684"/>
    </source>
</evidence>
<dbReference type="NCBIfam" id="NF009222">
    <property type="entry name" value="PRK12570.1"/>
    <property type="match status" value="1"/>
</dbReference>
<dbReference type="HAMAP" id="MF_00068">
    <property type="entry name" value="MurQ"/>
    <property type="match status" value="1"/>
</dbReference>
<dbReference type="UniPathway" id="UPA00544"/>
<dbReference type="InterPro" id="IPR001347">
    <property type="entry name" value="SIS_dom"/>
</dbReference>
<keyword evidence="6" id="KW-1185">Reference proteome</keyword>
<dbReference type="GO" id="GO:0016803">
    <property type="term" value="F:ether hydrolase activity"/>
    <property type="evidence" value="ECO:0007669"/>
    <property type="project" value="TreeGrafter"/>
</dbReference>
<dbReference type="CDD" id="cd05007">
    <property type="entry name" value="SIS_Etherase"/>
    <property type="match status" value="1"/>
</dbReference>
<proteinExistence type="inferred from homology"/>
<comment type="catalytic activity">
    <reaction evidence="3">
        <text>N-acetyl-D-muramate 6-phosphate + H2O = N-acetyl-D-glucosamine 6-phosphate + (R)-lactate</text>
        <dbReference type="Rhea" id="RHEA:26410"/>
        <dbReference type="ChEBI" id="CHEBI:15377"/>
        <dbReference type="ChEBI" id="CHEBI:16004"/>
        <dbReference type="ChEBI" id="CHEBI:57513"/>
        <dbReference type="ChEBI" id="CHEBI:58722"/>
        <dbReference type="EC" id="4.2.1.126"/>
    </reaction>
</comment>
<feature type="domain" description="SIS" evidence="4">
    <location>
        <begin position="50"/>
        <end position="213"/>
    </location>
</feature>
<feature type="active site" description="Proton donor" evidence="3">
    <location>
        <position position="78"/>
    </location>
</feature>
<dbReference type="Gene3D" id="1.10.8.1080">
    <property type="match status" value="1"/>
</dbReference>
<comment type="caution">
    <text evidence="5">The sequence shown here is derived from an EMBL/GenBank/DDBJ whole genome shotgun (WGS) entry which is preliminary data.</text>
</comment>
<dbReference type="EMBL" id="VCMV01000013">
    <property type="protein sequence ID" value="KAB0267321.1"/>
    <property type="molecule type" value="Genomic_DNA"/>
</dbReference>
<comment type="pathway">
    <text evidence="3">Amino-sugar metabolism; 1,6-anhydro-N-acetylmuramate degradation.</text>
</comment>
<dbReference type="GO" id="GO:0016835">
    <property type="term" value="F:carbon-oxygen lyase activity"/>
    <property type="evidence" value="ECO:0007669"/>
    <property type="project" value="UniProtKB-UniRule"/>
</dbReference>
<dbReference type="InterPro" id="IPR046348">
    <property type="entry name" value="SIS_dom_sf"/>
</dbReference>
<feature type="active site" evidence="3">
    <location>
        <position position="109"/>
    </location>
</feature>
<dbReference type="UniPathway" id="UPA00343"/>
<keyword evidence="1 3" id="KW-0456">Lyase</keyword>
<dbReference type="GO" id="GO:0009254">
    <property type="term" value="P:peptidoglycan turnover"/>
    <property type="evidence" value="ECO:0007669"/>
    <property type="project" value="UniProtKB-UniRule"/>
</dbReference>
<evidence type="ECO:0000256" key="1">
    <source>
        <dbReference type="ARBA" id="ARBA00023239"/>
    </source>
</evidence>
<protein>
    <recommendedName>
        <fullName evidence="3">N-acetylmuramic acid 6-phosphate etherase</fullName>
        <shortName evidence="3">MurNAc-6-P etherase</shortName>
        <ecNumber evidence="3">4.2.1.126</ecNumber>
    </recommendedName>
    <alternativeName>
        <fullName evidence="3">N-acetylmuramic acid 6-phosphate hydrolase</fullName>
    </alternativeName>
    <alternativeName>
        <fullName evidence="3">N-acetylmuramic acid 6-phosphate lyase</fullName>
    </alternativeName>
</protein>
<name>A0A5N3PC93_9HYPH</name>
<dbReference type="InterPro" id="IPR005488">
    <property type="entry name" value="Etherase_MurQ"/>
</dbReference>
<comment type="pathway">
    <text evidence="3">Cell wall biogenesis; peptidoglycan recycling.</text>
</comment>
<dbReference type="RefSeq" id="WP_150943253.1">
    <property type="nucleotide sequence ID" value="NZ_VCMV01000013.1"/>
</dbReference>
<comment type="similarity">
    <text evidence="3">Belongs to the GCKR-like family. MurNAc-6-P etherase subfamily.</text>
</comment>
<dbReference type="PROSITE" id="PS51464">
    <property type="entry name" value="SIS"/>
    <property type="match status" value="1"/>
</dbReference>
<dbReference type="GO" id="GO:0097175">
    <property type="term" value="P:1,6-anhydro-N-acetyl-beta-muramic acid catabolic process"/>
    <property type="evidence" value="ECO:0007669"/>
    <property type="project" value="UniProtKB-UniRule"/>
</dbReference>
<dbReference type="NCBIfam" id="NF003915">
    <property type="entry name" value="PRK05441.1"/>
    <property type="match status" value="1"/>
</dbReference>
<dbReference type="Pfam" id="PF22645">
    <property type="entry name" value="GKRP_SIS_N"/>
    <property type="match status" value="1"/>
</dbReference>
<evidence type="ECO:0000259" key="4">
    <source>
        <dbReference type="PROSITE" id="PS51464"/>
    </source>
</evidence>